<feature type="repeat" description="ANK" evidence="3">
    <location>
        <begin position="66"/>
        <end position="98"/>
    </location>
</feature>
<dbReference type="SUPFAM" id="SSF48403">
    <property type="entry name" value="Ankyrin repeat"/>
    <property type="match status" value="1"/>
</dbReference>
<dbReference type="Gene3D" id="1.25.40.20">
    <property type="entry name" value="Ankyrin repeat-containing domain"/>
    <property type="match status" value="2"/>
</dbReference>
<proteinExistence type="predicted"/>
<dbReference type="PROSITE" id="PS50088">
    <property type="entry name" value="ANK_REPEAT"/>
    <property type="match status" value="2"/>
</dbReference>
<dbReference type="InterPro" id="IPR002110">
    <property type="entry name" value="Ankyrin_rpt"/>
</dbReference>
<gene>
    <name evidence="4" type="ORF">DUNSADRAFT_6041</name>
</gene>
<protein>
    <submittedName>
        <fullName evidence="4">Ankyrin repeat-containing domain protein</fullName>
    </submittedName>
</protein>
<dbReference type="Proteomes" id="UP000815325">
    <property type="component" value="Unassembled WGS sequence"/>
</dbReference>
<dbReference type="PANTHER" id="PTHR24171">
    <property type="entry name" value="ANKYRIN REPEAT DOMAIN-CONTAINING PROTEIN 39-RELATED"/>
    <property type="match status" value="1"/>
</dbReference>
<keyword evidence="5" id="KW-1185">Reference proteome</keyword>
<feature type="repeat" description="ANK" evidence="3">
    <location>
        <begin position="33"/>
        <end position="65"/>
    </location>
</feature>
<evidence type="ECO:0000256" key="1">
    <source>
        <dbReference type="ARBA" id="ARBA00022737"/>
    </source>
</evidence>
<dbReference type="EMBL" id="MU069663">
    <property type="protein sequence ID" value="KAF5836354.1"/>
    <property type="molecule type" value="Genomic_DNA"/>
</dbReference>
<sequence>MDPIVAARQGNLQFFEEQAGDLVNIAGTRRDEDGRSLLHLTAASGCLPLVKLIAQHSSSVNTHDEEGWTPLHSAVSCGHTEVVDFLLQLGAEVNAKNSGGQTALHYAVSTQEPLLSCNLMPFTSRG</sequence>
<name>A0ABQ7GP22_DUNSA</name>
<evidence type="ECO:0000313" key="4">
    <source>
        <dbReference type="EMBL" id="KAF5836354.1"/>
    </source>
</evidence>
<dbReference type="Pfam" id="PF12796">
    <property type="entry name" value="Ank_2"/>
    <property type="match status" value="1"/>
</dbReference>
<evidence type="ECO:0000313" key="5">
    <source>
        <dbReference type="Proteomes" id="UP000815325"/>
    </source>
</evidence>
<evidence type="ECO:0000256" key="3">
    <source>
        <dbReference type="PROSITE-ProRule" id="PRU00023"/>
    </source>
</evidence>
<dbReference type="SMART" id="SM00248">
    <property type="entry name" value="ANK"/>
    <property type="match status" value="2"/>
</dbReference>
<reference evidence="4" key="1">
    <citation type="submission" date="2017-08" db="EMBL/GenBank/DDBJ databases">
        <authorList>
            <person name="Polle J.E."/>
            <person name="Barry K."/>
            <person name="Cushman J."/>
            <person name="Schmutz J."/>
            <person name="Tran D."/>
            <person name="Hathwaick L.T."/>
            <person name="Yim W.C."/>
            <person name="Jenkins J."/>
            <person name="Mckie-Krisberg Z.M."/>
            <person name="Prochnik S."/>
            <person name="Lindquist E."/>
            <person name="Dockter R.B."/>
            <person name="Adam C."/>
            <person name="Molina H."/>
            <person name="Bunkerborg J."/>
            <person name="Jin E."/>
            <person name="Buchheim M."/>
            <person name="Magnuson J."/>
        </authorList>
    </citation>
    <scope>NUCLEOTIDE SEQUENCE</scope>
    <source>
        <strain evidence="4">CCAP 19/18</strain>
    </source>
</reference>
<keyword evidence="1" id="KW-0677">Repeat</keyword>
<dbReference type="PROSITE" id="PS50297">
    <property type="entry name" value="ANK_REP_REGION"/>
    <property type="match status" value="2"/>
</dbReference>
<accession>A0ABQ7GP22</accession>
<keyword evidence="2 3" id="KW-0040">ANK repeat</keyword>
<evidence type="ECO:0000256" key="2">
    <source>
        <dbReference type="ARBA" id="ARBA00023043"/>
    </source>
</evidence>
<comment type="caution">
    <text evidence="4">The sequence shown here is derived from an EMBL/GenBank/DDBJ whole genome shotgun (WGS) entry which is preliminary data.</text>
</comment>
<dbReference type="PANTHER" id="PTHR24171:SF9">
    <property type="entry name" value="ANKYRIN REPEAT DOMAIN-CONTAINING PROTEIN 39"/>
    <property type="match status" value="1"/>
</dbReference>
<organism evidence="4 5">
    <name type="scientific">Dunaliella salina</name>
    <name type="common">Green alga</name>
    <name type="synonym">Protococcus salinus</name>
    <dbReference type="NCBI Taxonomy" id="3046"/>
    <lineage>
        <taxon>Eukaryota</taxon>
        <taxon>Viridiplantae</taxon>
        <taxon>Chlorophyta</taxon>
        <taxon>core chlorophytes</taxon>
        <taxon>Chlorophyceae</taxon>
        <taxon>CS clade</taxon>
        <taxon>Chlamydomonadales</taxon>
        <taxon>Dunaliellaceae</taxon>
        <taxon>Dunaliella</taxon>
    </lineage>
</organism>
<dbReference type="InterPro" id="IPR036770">
    <property type="entry name" value="Ankyrin_rpt-contain_sf"/>
</dbReference>